<evidence type="ECO:0000313" key="15">
    <source>
        <dbReference type="Proteomes" id="UP000290365"/>
    </source>
</evidence>
<keyword evidence="4 13" id="KW-0056">Arginine metabolism</keyword>
<evidence type="ECO:0000256" key="12">
    <source>
        <dbReference type="RuleBase" id="RU003684"/>
    </source>
</evidence>
<comment type="pathway">
    <text evidence="1">Nitrogen metabolism; urea cycle; L-ornithine and urea from L-arginine: step 1/1.</text>
</comment>
<dbReference type="GO" id="GO:0000050">
    <property type="term" value="P:urea cycle"/>
    <property type="evidence" value="ECO:0007669"/>
    <property type="project" value="UniProtKB-UniPathway"/>
</dbReference>
<dbReference type="InterPro" id="IPR014033">
    <property type="entry name" value="Arginase"/>
</dbReference>
<proteinExistence type="inferred from homology"/>
<dbReference type="EMBL" id="CP035758">
    <property type="protein sequence ID" value="QBD83641.1"/>
    <property type="molecule type" value="Genomic_DNA"/>
</dbReference>
<dbReference type="InterPro" id="IPR006035">
    <property type="entry name" value="Ureohydrolase"/>
</dbReference>
<sequence length="297" mass="31854">MRIRVIGVPMDLGADRRGVDIGPSAIRYAGLSEHLRRLGYTVNDIGNVHVPQPESRPVGNTQLKYLEPIVQVSEELAQLVTEALQANEFPLILGGDHSIALGSISGVARVHQPLGVIWVDAHTDFNTGETTPSGNIHGMILAALAGLGDGRLVEVGGWSPKLNTSDIVIVGARDIDPGEQNLLRNNHIHVFTMSDIDERGISEIMHQAVAIAGRDNHPVHLSLDLDALDPREAPGVGTAVRGGLSYREAHLVMEMVASTHQLVSMDVVEVNAILDRENATARLAVELVLSALGKKIL</sequence>
<evidence type="ECO:0000256" key="4">
    <source>
        <dbReference type="ARBA" id="ARBA00022503"/>
    </source>
</evidence>
<dbReference type="GO" id="GO:0004053">
    <property type="term" value="F:arginase activity"/>
    <property type="evidence" value="ECO:0007669"/>
    <property type="project" value="UniProtKB-UniRule"/>
</dbReference>
<accession>A0A4V0Z0L5</accession>
<comment type="similarity">
    <text evidence="11 12">Belongs to the arginase family.</text>
</comment>
<feature type="binding site" evidence="10">
    <location>
        <position position="224"/>
    </location>
    <ligand>
        <name>Mn(2+)</name>
        <dbReference type="ChEBI" id="CHEBI:29035"/>
        <label>1</label>
    </ligand>
</feature>
<dbReference type="NCBIfam" id="TIGR01229">
    <property type="entry name" value="rocF_arginase"/>
    <property type="match status" value="1"/>
</dbReference>
<dbReference type="Proteomes" id="UP000290365">
    <property type="component" value="Chromosome"/>
</dbReference>
<dbReference type="SUPFAM" id="SSF52768">
    <property type="entry name" value="Arginase/deacetylase"/>
    <property type="match status" value="1"/>
</dbReference>
<dbReference type="PANTHER" id="PTHR43782:SF3">
    <property type="entry name" value="ARGINASE"/>
    <property type="match status" value="1"/>
</dbReference>
<evidence type="ECO:0000256" key="3">
    <source>
        <dbReference type="ARBA" id="ARBA00018123"/>
    </source>
</evidence>
<dbReference type="UniPathway" id="UPA00158">
    <property type="reaction ID" value="UER00270"/>
</dbReference>
<evidence type="ECO:0000256" key="2">
    <source>
        <dbReference type="ARBA" id="ARBA00012168"/>
    </source>
</evidence>
<reference evidence="14 15" key="1">
    <citation type="submission" date="2019-01" db="EMBL/GenBank/DDBJ databases">
        <title>Ktedonosporobacter rubrisoli SCAWS-G2.</title>
        <authorList>
            <person name="Huang Y."/>
            <person name="Yan B."/>
        </authorList>
    </citation>
    <scope>NUCLEOTIDE SEQUENCE [LARGE SCALE GENOMIC DNA]</scope>
    <source>
        <strain evidence="14 15">SCAWS-G2</strain>
    </source>
</reference>
<evidence type="ECO:0000256" key="11">
    <source>
        <dbReference type="PROSITE-ProRule" id="PRU00742"/>
    </source>
</evidence>
<feature type="binding site" evidence="10">
    <location>
        <position position="124"/>
    </location>
    <ligand>
        <name>Mn(2+)</name>
        <dbReference type="ChEBI" id="CHEBI:29035"/>
        <label>2</label>
    </ligand>
</feature>
<feature type="binding site" evidence="10">
    <location>
        <position position="122"/>
    </location>
    <ligand>
        <name>Mn(2+)</name>
        <dbReference type="ChEBI" id="CHEBI:29035"/>
        <label>1</label>
    </ligand>
</feature>
<keyword evidence="15" id="KW-1185">Reference proteome</keyword>
<dbReference type="PRINTS" id="PR00116">
    <property type="entry name" value="ARGINASE"/>
</dbReference>
<dbReference type="PROSITE" id="PS01053">
    <property type="entry name" value="ARGINASE_1"/>
    <property type="match status" value="1"/>
</dbReference>
<evidence type="ECO:0000256" key="10">
    <source>
        <dbReference type="PIRSR" id="PIRSR036979-1"/>
    </source>
</evidence>
<dbReference type="GO" id="GO:0005737">
    <property type="term" value="C:cytoplasm"/>
    <property type="evidence" value="ECO:0007669"/>
    <property type="project" value="TreeGrafter"/>
</dbReference>
<feature type="binding site" evidence="10">
    <location>
        <position position="226"/>
    </location>
    <ligand>
        <name>Mn(2+)</name>
        <dbReference type="ChEBI" id="CHEBI:29035"/>
        <label>1</label>
    </ligand>
</feature>
<dbReference type="EC" id="3.5.3.1" evidence="2 9"/>
<evidence type="ECO:0000256" key="7">
    <source>
        <dbReference type="ARBA" id="ARBA00023211"/>
    </source>
</evidence>
<organism evidence="14 15">
    <name type="scientific">Ktedonosporobacter rubrisoli</name>
    <dbReference type="NCBI Taxonomy" id="2509675"/>
    <lineage>
        <taxon>Bacteria</taxon>
        <taxon>Bacillati</taxon>
        <taxon>Chloroflexota</taxon>
        <taxon>Ktedonobacteria</taxon>
        <taxon>Ktedonobacterales</taxon>
        <taxon>Ktedonosporobacteraceae</taxon>
        <taxon>Ktedonosporobacter</taxon>
    </lineage>
</organism>
<dbReference type="PROSITE" id="PS51409">
    <property type="entry name" value="ARGINASE_2"/>
    <property type="match status" value="1"/>
</dbReference>
<keyword evidence="6 12" id="KW-0378">Hydrolase</keyword>
<dbReference type="RefSeq" id="WP_129894704.1">
    <property type="nucleotide sequence ID" value="NZ_CP035758.1"/>
</dbReference>
<evidence type="ECO:0000313" key="14">
    <source>
        <dbReference type="EMBL" id="QBD83641.1"/>
    </source>
</evidence>
<dbReference type="PIRSF" id="PIRSF036979">
    <property type="entry name" value="Arginase"/>
    <property type="match status" value="1"/>
</dbReference>
<dbReference type="GO" id="GO:0006525">
    <property type="term" value="P:arginine metabolic process"/>
    <property type="evidence" value="ECO:0007669"/>
    <property type="project" value="UniProtKB-KW"/>
</dbReference>
<dbReference type="InterPro" id="IPR023696">
    <property type="entry name" value="Ureohydrolase_dom_sf"/>
</dbReference>
<comment type="cofactor">
    <cofactor evidence="10 13">
        <name>Mn(2+)</name>
        <dbReference type="ChEBI" id="CHEBI:29035"/>
    </cofactor>
    <text evidence="10 13">Binds 2 manganese ions per subunit.</text>
</comment>
<dbReference type="Pfam" id="PF00491">
    <property type="entry name" value="Arginase"/>
    <property type="match status" value="1"/>
</dbReference>
<evidence type="ECO:0000256" key="1">
    <source>
        <dbReference type="ARBA" id="ARBA00005098"/>
    </source>
</evidence>
<evidence type="ECO:0000256" key="8">
    <source>
        <dbReference type="ARBA" id="ARBA00047391"/>
    </source>
</evidence>
<evidence type="ECO:0000256" key="13">
    <source>
        <dbReference type="RuleBase" id="RU361159"/>
    </source>
</evidence>
<dbReference type="GO" id="GO:0030145">
    <property type="term" value="F:manganese ion binding"/>
    <property type="evidence" value="ECO:0007669"/>
    <property type="project" value="TreeGrafter"/>
</dbReference>
<protein>
    <recommendedName>
        <fullName evidence="3 9">Arginase</fullName>
        <ecNumber evidence="2 9">3.5.3.1</ecNumber>
    </recommendedName>
</protein>
<dbReference type="OrthoDB" id="9789727at2"/>
<dbReference type="PANTHER" id="PTHR43782">
    <property type="entry name" value="ARGINASE"/>
    <property type="match status" value="1"/>
</dbReference>
<dbReference type="Gene3D" id="3.40.800.10">
    <property type="entry name" value="Ureohydrolase domain"/>
    <property type="match status" value="1"/>
</dbReference>
<comment type="catalytic activity">
    <reaction evidence="8 13">
        <text>L-arginine + H2O = urea + L-ornithine</text>
        <dbReference type="Rhea" id="RHEA:20569"/>
        <dbReference type="ChEBI" id="CHEBI:15377"/>
        <dbReference type="ChEBI" id="CHEBI:16199"/>
        <dbReference type="ChEBI" id="CHEBI:32682"/>
        <dbReference type="ChEBI" id="CHEBI:46911"/>
        <dbReference type="EC" id="3.5.3.1"/>
    </reaction>
</comment>
<dbReference type="FunFam" id="3.40.800.10:FF:000005">
    <property type="entry name" value="Arginase"/>
    <property type="match status" value="1"/>
</dbReference>
<evidence type="ECO:0000256" key="5">
    <source>
        <dbReference type="ARBA" id="ARBA00022723"/>
    </source>
</evidence>
<keyword evidence="7 10" id="KW-0464">Manganese</keyword>
<name>A0A4V0Z0L5_KTERU</name>
<dbReference type="CDD" id="cd09989">
    <property type="entry name" value="Arginase"/>
    <property type="match status" value="1"/>
</dbReference>
<dbReference type="AlphaFoldDB" id="A0A4V0Z0L5"/>
<dbReference type="InterPro" id="IPR020855">
    <property type="entry name" value="Ureohydrolase_Mn_BS"/>
</dbReference>
<feature type="binding site" evidence="10">
    <location>
        <position position="97"/>
    </location>
    <ligand>
        <name>Mn(2+)</name>
        <dbReference type="ChEBI" id="CHEBI:29035"/>
        <label>1</label>
    </ligand>
</feature>
<evidence type="ECO:0000256" key="6">
    <source>
        <dbReference type="ARBA" id="ARBA00022801"/>
    </source>
</evidence>
<feature type="binding site" evidence="10">
    <location>
        <position position="120"/>
    </location>
    <ligand>
        <name>Mn(2+)</name>
        <dbReference type="ChEBI" id="CHEBI:29035"/>
        <label>1</label>
    </ligand>
</feature>
<gene>
    <name evidence="14" type="primary">rocF</name>
    <name evidence="14" type="ORF">EPA93_30745</name>
</gene>
<evidence type="ECO:0000256" key="9">
    <source>
        <dbReference type="NCBIfam" id="TIGR01229"/>
    </source>
</evidence>
<keyword evidence="5 10" id="KW-0479">Metal-binding</keyword>
<dbReference type="KEGG" id="kbs:EPA93_30745"/>